<gene>
    <name evidence="2" type="ORF">HGB44_12235</name>
</gene>
<protein>
    <submittedName>
        <fullName evidence="2">DUF2550 family protein</fullName>
    </submittedName>
</protein>
<comment type="caution">
    <text evidence="2">The sequence shown here is derived from an EMBL/GenBank/DDBJ whole genome shotgun (WGS) entry which is preliminary data.</text>
</comment>
<feature type="transmembrane region" description="Helical" evidence="1">
    <location>
        <begin position="16"/>
        <end position="37"/>
    </location>
</feature>
<evidence type="ECO:0000256" key="1">
    <source>
        <dbReference type="SAM" id="Phobius"/>
    </source>
</evidence>
<dbReference type="AlphaFoldDB" id="A0A7X6MCP3"/>
<dbReference type="InterPro" id="IPR019675">
    <property type="entry name" value="DUF2550"/>
</dbReference>
<keyword evidence="1" id="KW-0812">Transmembrane</keyword>
<evidence type="ECO:0000313" key="2">
    <source>
        <dbReference type="EMBL" id="NKY98417.1"/>
    </source>
</evidence>
<evidence type="ECO:0000313" key="3">
    <source>
        <dbReference type="Proteomes" id="UP000553209"/>
    </source>
</evidence>
<proteinExistence type="predicted"/>
<sequence>MVGMQRLRPGAPWWESALWVLLALLVVLLVLALAVTLRRWVLVRRGGAVECYLRAVGVPGRRGSWRIGFGRYGTENLGWFPIFSLRPRPTAKLSRRGLVVVGRRAPAEGEDLPVDLTVLRVGWLLADGSDPREAAYEIAMSEGTQTGFLSWLESMPPGTHWES</sequence>
<keyword evidence="1" id="KW-0472">Membrane</keyword>
<keyword evidence="1" id="KW-1133">Transmembrane helix</keyword>
<dbReference type="Proteomes" id="UP000553209">
    <property type="component" value="Unassembled WGS sequence"/>
</dbReference>
<name>A0A7X6MCP3_9ACTN</name>
<dbReference type="Pfam" id="PF10739">
    <property type="entry name" value="DUF2550"/>
    <property type="match status" value="1"/>
</dbReference>
<organism evidence="2 3">
    <name type="scientific">Nocardiopsis alborubida</name>
    <dbReference type="NCBI Taxonomy" id="146802"/>
    <lineage>
        <taxon>Bacteria</taxon>
        <taxon>Bacillati</taxon>
        <taxon>Actinomycetota</taxon>
        <taxon>Actinomycetes</taxon>
        <taxon>Streptosporangiales</taxon>
        <taxon>Nocardiopsidaceae</taxon>
        <taxon>Nocardiopsis</taxon>
    </lineage>
</organism>
<dbReference type="EMBL" id="JAAXPG010000010">
    <property type="protein sequence ID" value="NKY98417.1"/>
    <property type="molecule type" value="Genomic_DNA"/>
</dbReference>
<keyword evidence="3" id="KW-1185">Reference proteome</keyword>
<accession>A0A7X6MCP3</accession>
<reference evidence="2 3" key="1">
    <citation type="submission" date="2020-04" db="EMBL/GenBank/DDBJ databases">
        <title>MicrobeNet Type strains.</title>
        <authorList>
            <person name="Nicholson A.C."/>
        </authorList>
    </citation>
    <scope>NUCLEOTIDE SEQUENCE [LARGE SCALE GENOMIC DNA]</scope>
    <source>
        <strain evidence="2 3">ATCC 23612</strain>
    </source>
</reference>